<name>T1FMJ9_HELRO</name>
<dbReference type="Pfam" id="PF07690">
    <property type="entry name" value="MFS_1"/>
    <property type="match status" value="2"/>
</dbReference>
<sequence length="409" mass="45193">MYLPMVVCVSYYFDKKRAFATGIAVCGTGVGTFLFAPFSRWLLEIYDWKNAMYIIAGLSLNGVILGLLLRPIKSVTHRKDDNNVEKSEKFQLLTNNLECKVDVDKIDEVVSSNSSAGIVGENRVYRRNRTDSKRFSGCSIGEHKIIPLQRKDIFYSGSVLNIPEYSEHANIAEYTKSTTSLPKIGAKEEETGDEKVYCCKCILVTRKFKDTFTQMTDMSLLKDPNFALILVGNFFASIGAYIPFVYIAERAIYLNISENNAAFLISIIGIANIVGRLLSGTLANIPRLNTLLMHNVAVTLAGVMCLLNTFFTSFATICIFAVVFGFCVATWISVTPPILCNLLGLEKLTNAFGVLVMIRGIATLIGTPMAGFVYDVSQDFDVTFHIGGVLLAAGGLVFFFLHLPCLQKK</sequence>
<dbReference type="GO" id="GO:0022857">
    <property type="term" value="F:transmembrane transporter activity"/>
    <property type="evidence" value="ECO:0007669"/>
    <property type="project" value="InterPro"/>
</dbReference>
<reference evidence="4 6" key="2">
    <citation type="journal article" date="2013" name="Nature">
        <title>Insights into bilaterian evolution from three spiralian genomes.</title>
        <authorList>
            <person name="Simakov O."/>
            <person name="Marletaz F."/>
            <person name="Cho S.J."/>
            <person name="Edsinger-Gonzales E."/>
            <person name="Havlak P."/>
            <person name="Hellsten U."/>
            <person name="Kuo D.H."/>
            <person name="Larsson T."/>
            <person name="Lv J."/>
            <person name="Arendt D."/>
            <person name="Savage R."/>
            <person name="Osoegawa K."/>
            <person name="de Jong P."/>
            <person name="Grimwood J."/>
            <person name="Chapman J.A."/>
            <person name="Shapiro H."/>
            <person name="Aerts A."/>
            <person name="Otillar R.P."/>
            <person name="Terry A.Y."/>
            <person name="Boore J.L."/>
            <person name="Grigoriev I.V."/>
            <person name="Lindberg D.R."/>
            <person name="Seaver E.C."/>
            <person name="Weisblat D.A."/>
            <person name="Putnam N.H."/>
            <person name="Rokhsar D.S."/>
        </authorList>
    </citation>
    <scope>NUCLEOTIDE SEQUENCE</scope>
</reference>
<dbReference type="PANTHER" id="PTHR11360">
    <property type="entry name" value="MONOCARBOXYLATE TRANSPORTER"/>
    <property type="match status" value="1"/>
</dbReference>
<evidence type="ECO:0000256" key="1">
    <source>
        <dbReference type="ARBA" id="ARBA00004141"/>
    </source>
</evidence>
<dbReference type="CTD" id="20210048"/>
<dbReference type="PROSITE" id="PS50850">
    <property type="entry name" value="MFS"/>
    <property type="match status" value="1"/>
</dbReference>
<feature type="transmembrane region" description="Helical" evidence="2">
    <location>
        <begin position="18"/>
        <end position="38"/>
    </location>
</feature>
<dbReference type="OMA" id="PEYSEHA"/>
<dbReference type="RefSeq" id="XP_009010379.1">
    <property type="nucleotide sequence ID" value="XM_009012131.1"/>
</dbReference>
<dbReference type="OrthoDB" id="6499973at2759"/>
<evidence type="ECO:0000259" key="3">
    <source>
        <dbReference type="PROSITE" id="PS50850"/>
    </source>
</evidence>
<evidence type="ECO:0000256" key="2">
    <source>
        <dbReference type="SAM" id="Phobius"/>
    </source>
</evidence>
<dbReference type="eggNOG" id="KOG2504">
    <property type="taxonomic scope" value="Eukaryota"/>
</dbReference>
<keyword evidence="6" id="KW-1185">Reference proteome</keyword>
<keyword evidence="2" id="KW-0812">Transmembrane</keyword>
<accession>T1FMJ9</accession>
<dbReference type="EMBL" id="KB095812">
    <property type="protein sequence ID" value="ESO11891.1"/>
    <property type="molecule type" value="Genomic_DNA"/>
</dbReference>
<organism evidence="5 6">
    <name type="scientific">Helobdella robusta</name>
    <name type="common">Californian leech</name>
    <dbReference type="NCBI Taxonomy" id="6412"/>
    <lineage>
        <taxon>Eukaryota</taxon>
        <taxon>Metazoa</taxon>
        <taxon>Spiralia</taxon>
        <taxon>Lophotrochozoa</taxon>
        <taxon>Annelida</taxon>
        <taxon>Clitellata</taxon>
        <taxon>Hirudinea</taxon>
        <taxon>Rhynchobdellida</taxon>
        <taxon>Glossiphoniidae</taxon>
        <taxon>Helobdella</taxon>
    </lineage>
</organism>
<feature type="domain" description="Major facilitator superfamily (MFS) profile" evidence="3">
    <location>
        <begin position="225"/>
        <end position="409"/>
    </location>
</feature>
<dbReference type="EMBL" id="AMQM01002617">
    <property type="status" value="NOT_ANNOTATED_CDS"/>
    <property type="molecule type" value="Genomic_DNA"/>
</dbReference>
<dbReference type="InterPro" id="IPR011701">
    <property type="entry name" value="MFS"/>
</dbReference>
<feature type="transmembrane region" description="Helical" evidence="2">
    <location>
        <begin position="386"/>
        <end position="406"/>
    </location>
</feature>
<dbReference type="GeneID" id="20210048"/>
<reference evidence="5" key="3">
    <citation type="submission" date="2015-06" db="UniProtKB">
        <authorList>
            <consortium name="EnsemblMetazoa"/>
        </authorList>
    </citation>
    <scope>IDENTIFICATION</scope>
</reference>
<dbReference type="AlphaFoldDB" id="T1FMJ9"/>
<proteinExistence type="predicted"/>
<protein>
    <recommendedName>
        <fullName evidence="3">Major facilitator superfamily (MFS) profile domain-containing protein</fullName>
    </recommendedName>
</protein>
<keyword evidence="2" id="KW-1133">Transmembrane helix</keyword>
<dbReference type="GO" id="GO:0016020">
    <property type="term" value="C:membrane"/>
    <property type="evidence" value="ECO:0007669"/>
    <property type="project" value="UniProtKB-SubCell"/>
</dbReference>
<dbReference type="InParanoid" id="T1FMJ9"/>
<dbReference type="Gene3D" id="1.20.1250.20">
    <property type="entry name" value="MFS general substrate transporter like domains"/>
    <property type="match status" value="1"/>
</dbReference>
<comment type="subcellular location">
    <subcellularLocation>
        <location evidence="1">Membrane</location>
        <topology evidence="1">Multi-pass membrane protein</topology>
    </subcellularLocation>
</comment>
<dbReference type="InterPro" id="IPR020846">
    <property type="entry name" value="MFS_dom"/>
</dbReference>
<gene>
    <name evidence="5" type="primary">20210048</name>
    <name evidence="4" type="ORF">HELRODRAFT_185246</name>
</gene>
<feature type="transmembrane region" description="Helical" evidence="2">
    <location>
        <begin position="291"/>
        <end position="311"/>
    </location>
</feature>
<evidence type="ECO:0000313" key="6">
    <source>
        <dbReference type="Proteomes" id="UP000015101"/>
    </source>
</evidence>
<dbReference type="KEGG" id="hro:HELRODRAFT_185246"/>
<feature type="transmembrane region" description="Helical" evidence="2">
    <location>
        <begin position="351"/>
        <end position="374"/>
    </location>
</feature>
<evidence type="ECO:0000313" key="5">
    <source>
        <dbReference type="EnsemblMetazoa" id="HelroP185246"/>
    </source>
</evidence>
<keyword evidence="2" id="KW-0472">Membrane</keyword>
<dbReference type="InterPro" id="IPR050327">
    <property type="entry name" value="Proton-linked_MCT"/>
</dbReference>
<dbReference type="SUPFAM" id="SSF103473">
    <property type="entry name" value="MFS general substrate transporter"/>
    <property type="match status" value="1"/>
</dbReference>
<reference evidence="6" key="1">
    <citation type="submission" date="2012-12" db="EMBL/GenBank/DDBJ databases">
        <authorList>
            <person name="Hellsten U."/>
            <person name="Grimwood J."/>
            <person name="Chapman J.A."/>
            <person name="Shapiro H."/>
            <person name="Aerts A."/>
            <person name="Otillar R.P."/>
            <person name="Terry A.Y."/>
            <person name="Boore J.L."/>
            <person name="Simakov O."/>
            <person name="Marletaz F."/>
            <person name="Cho S.-J."/>
            <person name="Edsinger-Gonzales E."/>
            <person name="Havlak P."/>
            <person name="Kuo D.-H."/>
            <person name="Larsson T."/>
            <person name="Lv J."/>
            <person name="Arendt D."/>
            <person name="Savage R."/>
            <person name="Osoegawa K."/>
            <person name="de Jong P."/>
            <person name="Lindberg D.R."/>
            <person name="Seaver E.C."/>
            <person name="Weisblat D.A."/>
            <person name="Putnam N.H."/>
            <person name="Grigoriev I.V."/>
            <person name="Rokhsar D.S."/>
        </authorList>
    </citation>
    <scope>NUCLEOTIDE SEQUENCE</scope>
</reference>
<evidence type="ECO:0000313" key="4">
    <source>
        <dbReference type="EMBL" id="ESO11891.1"/>
    </source>
</evidence>
<dbReference type="EnsemblMetazoa" id="HelroT185246">
    <property type="protein sequence ID" value="HelroP185246"/>
    <property type="gene ID" value="HelroG185246"/>
</dbReference>
<dbReference type="PANTHER" id="PTHR11360:SF284">
    <property type="entry name" value="EG:103B4.3 PROTEIN-RELATED"/>
    <property type="match status" value="1"/>
</dbReference>
<feature type="transmembrane region" description="Helical" evidence="2">
    <location>
        <begin position="226"/>
        <end position="248"/>
    </location>
</feature>
<dbReference type="HOGENOM" id="CLU_001265_59_2_1"/>
<dbReference type="Proteomes" id="UP000015101">
    <property type="component" value="Unassembled WGS sequence"/>
</dbReference>
<dbReference type="InterPro" id="IPR036259">
    <property type="entry name" value="MFS_trans_sf"/>
</dbReference>
<feature type="transmembrane region" description="Helical" evidence="2">
    <location>
        <begin position="317"/>
        <end position="339"/>
    </location>
</feature>
<feature type="transmembrane region" description="Helical" evidence="2">
    <location>
        <begin position="260"/>
        <end position="279"/>
    </location>
</feature>
<feature type="transmembrane region" description="Helical" evidence="2">
    <location>
        <begin position="50"/>
        <end position="69"/>
    </location>
</feature>